<evidence type="ECO:0000256" key="1">
    <source>
        <dbReference type="ARBA" id="ARBA00009860"/>
    </source>
</evidence>
<accession>A0A6A4SSV6</accession>
<dbReference type="InterPro" id="IPR001040">
    <property type="entry name" value="TIF_eIF_4E"/>
</dbReference>
<keyword evidence="2 6" id="KW-0396">Initiation factor</keyword>
<dbReference type="GO" id="GO:0016281">
    <property type="term" value="C:eukaryotic translation initiation factor 4F complex"/>
    <property type="evidence" value="ECO:0007669"/>
    <property type="project" value="TreeGrafter"/>
</dbReference>
<sequence>MSAPVAALQRSSSSNNMHLCDRDLGRVGDRDLGRVGDRDLGRVGDRDLGGVGDRDLGRVGDRDLGRVGDSDVDDLPLHSPWTFWLDRSLPGTTAAECESNLKKIYTVETVQNFWRVYNNIPGVSSLPLRCSYHLMRGERKPLWEEESNAKGGVWKMKVPKECTSAVWKELLLATIGEQFSDYCASEDEVVGVSVSVRDREDVFQVWNGNALCATESKIIGRINELLPQIPFKAVFYKQQHRSSRCRRQSSSPRRYGDTVSKCCYDLSISSRYADAEVGAFVFRPLDFAKLDSVVPVVCLFVLMIFSHVVILKTHTVGEEYSDEHSPPMSDLVIRLLILDGALC</sequence>
<dbReference type="GO" id="GO:0003743">
    <property type="term" value="F:translation initiation factor activity"/>
    <property type="evidence" value="ECO:0007669"/>
    <property type="project" value="UniProtKB-KW"/>
</dbReference>
<comment type="similarity">
    <text evidence="1 6">Belongs to the eukaryotic initiation factor 4E family.</text>
</comment>
<dbReference type="EMBL" id="VEVO01000010">
    <property type="protein sequence ID" value="KAF0035735.1"/>
    <property type="molecule type" value="Genomic_DNA"/>
</dbReference>
<feature type="transmembrane region" description="Helical" evidence="7">
    <location>
        <begin position="293"/>
        <end position="311"/>
    </location>
</feature>
<comment type="caution">
    <text evidence="8">The sequence shown here is derived from an EMBL/GenBank/DDBJ whole genome shotgun (WGS) entry which is preliminary data.</text>
</comment>
<dbReference type="PANTHER" id="PTHR11960">
    <property type="entry name" value="EUKARYOTIC TRANSLATION INITIATION FACTOR 4E RELATED"/>
    <property type="match status" value="1"/>
</dbReference>
<evidence type="ECO:0000256" key="7">
    <source>
        <dbReference type="SAM" id="Phobius"/>
    </source>
</evidence>
<gene>
    <name evidence="8" type="ORF">F2P81_011047</name>
</gene>
<evidence type="ECO:0000313" key="9">
    <source>
        <dbReference type="Proteomes" id="UP000438429"/>
    </source>
</evidence>
<dbReference type="PANTHER" id="PTHR11960:SF66">
    <property type="entry name" value="EUKARYOTIC TRANSLATION INITIATION FACTOR 4E TYPE 3"/>
    <property type="match status" value="1"/>
</dbReference>
<keyword evidence="7" id="KW-0812">Transmembrane</keyword>
<dbReference type="InterPro" id="IPR023398">
    <property type="entry name" value="TIF_eIF4e-like"/>
</dbReference>
<evidence type="ECO:0000256" key="3">
    <source>
        <dbReference type="ARBA" id="ARBA00022845"/>
    </source>
</evidence>
<dbReference type="FunFam" id="3.30.760.10:FF:000007">
    <property type="entry name" value="Eukaryotic translation initiation factor 4E family member 3"/>
    <property type="match status" value="1"/>
</dbReference>
<evidence type="ECO:0008006" key="10">
    <source>
        <dbReference type="Google" id="ProtNLM"/>
    </source>
</evidence>
<name>A0A6A4SSV6_SCOMX</name>
<keyword evidence="3" id="KW-0810">Translation regulation</keyword>
<keyword evidence="4 6" id="KW-0694">RNA-binding</keyword>
<dbReference type="Proteomes" id="UP000438429">
    <property type="component" value="Unassembled WGS sequence"/>
</dbReference>
<evidence type="ECO:0000256" key="5">
    <source>
        <dbReference type="ARBA" id="ARBA00022917"/>
    </source>
</evidence>
<dbReference type="Pfam" id="PF01652">
    <property type="entry name" value="IF4E"/>
    <property type="match status" value="1"/>
</dbReference>
<protein>
    <recommendedName>
        <fullName evidence="10">Eukaryotic translation initiation factor 4E type 3</fullName>
    </recommendedName>
</protein>
<dbReference type="AlphaFoldDB" id="A0A6A4SSV6"/>
<evidence type="ECO:0000313" key="8">
    <source>
        <dbReference type="EMBL" id="KAF0035735.1"/>
    </source>
</evidence>
<proteinExistence type="inferred from homology"/>
<dbReference type="Gene3D" id="3.30.760.10">
    <property type="entry name" value="RNA Cap, Translation Initiation Factor Eif4e"/>
    <property type="match status" value="1"/>
</dbReference>
<dbReference type="SUPFAM" id="SSF55418">
    <property type="entry name" value="eIF4e-like"/>
    <property type="match status" value="1"/>
</dbReference>
<dbReference type="GO" id="GO:0006417">
    <property type="term" value="P:regulation of translation"/>
    <property type="evidence" value="ECO:0007669"/>
    <property type="project" value="UniProtKB-KW"/>
</dbReference>
<reference evidence="8 9" key="1">
    <citation type="submission" date="2019-06" db="EMBL/GenBank/DDBJ databases">
        <title>Draft genomes of female and male turbot (Scophthalmus maximus).</title>
        <authorList>
            <person name="Xu H."/>
            <person name="Xu X.-W."/>
            <person name="Shao C."/>
            <person name="Chen S."/>
        </authorList>
    </citation>
    <scope>NUCLEOTIDE SEQUENCE [LARGE SCALE GENOMIC DNA]</scope>
    <source>
        <strain evidence="8">Ysfricsl-2016a</strain>
        <tissue evidence="8">Blood</tissue>
    </source>
</reference>
<keyword evidence="7" id="KW-0472">Membrane</keyword>
<evidence type="ECO:0000256" key="2">
    <source>
        <dbReference type="ARBA" id="ARBA00022540"/>
    </source>
</evidence>
<evidence type="ECO:0000256" key="6">
    <source>
        <dbReference type="RuleBase" id="RU004374"/>
    </source>
</evidence>
<keyword evidence="5 6" id="KW-0648">Protein biosynthesis</keyword>
<evidence type="ECO:0000256" key="4">
    <source>
        <dbReference type="ARBA" id="ARBA00022884"/>
    </source>
</evidence>
<organism evidence="8 9">
    <name type="scientific">Scophthalmus maximus</name>
    <name type="common">Turbot</name>
    <name type="synonym">Psetta maxima</name>
    <dbReference type="NCBI Taxonomy" id="52904"/>
    <lineage>
        <taxon>Eukaryota</taxon>
        <taxon>Metazoa</taxon>
        <taxon>Chordata</taxon>
        <taxon>Craniata</taxon>
        <taxon>Vertebrata</taxon>
        <taxon>Euteleostomi</taxon>
        <taxon>Actinopterygii</taxon>
        <taxon>Neopterygii</taxon>
        <taxon>Teleostei</taxon>
        <taxon>Neoteleostei</taxon>
        <taxon>Acanthomorphata</taxon>
        <taxon>Carangaria</taxon>
        <taxon>Pleuronectiformes</taxon>
        <taxon>Pleuronectoidei</taxon>
        <taxon>Scophthalmidae</taxon>
        <taxon>Scophthalmus</taxon>
    </lineage>
</organism>
<keyword evidence="7" id="KW-1133">Transmembrane helix</keyword>
<dbReference type="GO" id="GO:0000340">
    <property type="term" value="F:RNA 7-methylguanosine cap binding"/>
    <property type="evidence" value="ECO:0007669"/>
    <property type="project" value="TreeGrafter"/>
</dbReference>